<dbReference type="InterPro" id="IPR014729">
    <property type="entry name" value="Rossmann-like_a/b/a_fold"/>
</dbReference>
<keyword evidence="1" id="KW-1133">Transmembrane helix</keyword>
<proteinExistence type="predicted"/>
<name>A0ABU0AHX7_9BACI</name>
<dbReference type="RefSeq" id="WP_307474965.1">
    <property type="nucleotide sequence ID" value="NZ_JAUSUB010000008.1"/>
</dbReference>
<dbReference type="Proteomes" id="UP001238088">
    <property type="component" value="Unassembled WGS sequence"/>
</dbReference>
<evidence type="ECO:0000256" key="1">
    <source>
        <dbReference type="SAM" id="Phobius"/>
    </source>
</evidence>
<gene>
    <name evidence="3" type="ORF">J2S17_002374</name>
</gene>
<reference evidence="3 4" key="1">
    <citation type="submission" date="2023-07" db="EMBL/GenBank/DDBJ databases">
        <title>Genomic Encyclopedia of Type Strains, Phase IV (KMG-IV): sequencing the most valuable type-strain genomes for metagenomic binning, comparative biology and taxonomic classification.</title>
        <authorList>
            <person name="Goeker M."/>
        </authorList>
    </citation>
    <scope>NUCLEOTIDE SEQUENCE [LARGE SCALE GENOMIC DNA]</scope>
    <source>
        <strain evidence="3 4">DSM 23494</strain>
    </source>
</reference>
<keyword evidence="4" id="KW-1185">Reference proteome</keyword>
<dbReference type="Gene3D" id="3.40.50.620">
    <property type="entry name" value="HUPs"/>
    <property type="match status" value="1"/>
</dbReference>
<keyword evidence="1" id="KW-0812">Transmembrane</keyword>
<dbReference type="PANTHER" id="PTHR30336:SF4">
    <property type="entry name" value="ENVELOPE BIOGENESIS FACTOR ELYC"/>
    <property type="match status" value="1"/>
</dbReference>
<keyword evidence="1" id="KW-0472">Membrane</keyword>
<feature type="domain" description="DUF218" evidence="2">
    <location>
        <begin position="41"/>
        <end position="178"/>
    </location>
</feature>
<protein>
    <submittedName>
        <fullName evidence="3">Uncharacterized SAM-binding protein YcdF (DUF218 family)</fullName>
    </submittedName>
</protein>
<dbReference type="InterPro" id="IPR003848">
    <property type="entry name" value="DUF218"/>
</dbReference>
<accession>A0ABU0AHX7</accession>
<feature type="transmembrane region" description="Helical" evidence="1">
    <location>
        <begin position="5"/>
        <end position="25"/>
    </location>
</feature>
<comment type="caution">
    <text evidence="3">The sequence shown here is derived from an EMBL/GenBank/DDBJ whole genome shotgun (WGS) entry which is preliminary data.</text>
</comment>
<dbReference type="CDD" id="cd06259">
    <property type="entry name" value="YdcF-like"/>
    <property type="match status" value="1"/>
</dbReference>
<dbReference type="EMBL" id="JAUSUB010000008">
    <property type="protein sequence ID" value="MDQ0270499.1"/>
    <property type="molecule type" value="Genomic_DNA"/>
</dbReference>
<dbReference type="InterPro" id="IPR051599">
    <property type="entry name" value="Cell_Envelope_Assoc"/>
</dbReference>
<evidence type="ECO:0000259" key="2">
    <source>
        <dbReference type="Pfam" id="PF02698"/>
    </source>
</evidence>
<evidence type="ECO:0000313" key="3">
    <source>
        <dbReference type="EMBL" id="MDQ0270499.1"/>
    </source>
</evidence>
<dbReference type="PANTHER" id="PTHR30336">
    <property type="entry name" value="INNER MEMBRANE PROTEIN, PROBABLE PERMEASE"/>
    <property type="match status" value="1"/>
</dbReference>
<organism evidence="3 4">
    <name type="scientific">Cytobacillus purgationiresistens</name>
    <dbReference type="NCBI Taxonomy" id="863449"/>
    <lineage>
        <taxon>Bacteria</taxon>
        <taxon>Bacillati</taxon>
        <taxon>Bacillota</taxon>
        <taxon>Bacilli</taxon>
        <taxon>Bacillales</taxon>
        <taxon>Bacillaceae</taxon>
        <taxon>Cytobacillus</taxon>
    </lineage>
</organism>
<dbReference type="Pfam" id="PF02698">
    <property type="entry name" value="DUF218"/>
    <property type="match status" value="1"/>
</dbReference>
<evidence type="ECO:0000313" key="4">
    <source>
        <dbReference type="Proteomes" id="UP001238088"/>
    </source>
</evidence>
<sequence length="188" mass="20843">MKKRLLLIALCIPIIAIIIIAFLHFKIQSVAKQSPPADSPYLIVLGAKVNGEDMSLSLLYRAQAALEYLKQNQDTIVIATGGQGEGEDISEAESLRRFFSENGISDDRIWLEDQSTSTYENLAFTKEQFEIEHAVIVSSDFHLYRASILADKVGIEANTLAADTPAVVKVQLYVREYAALLKTLILGR</sequence>